<protein>
    <recommendedName>
        <fullName evidence="4">Secreted protein</fullName>
    </recommendedName>
</protein>
<feature type="signal peptide" evidence="1">
    <location>
        <begin position="1"/>
        <end position="20"/>
    </location>
</feature>
<dbReference type="Proteomes" id="UP001159405">
    <property type="component" value="Unassembled WGS sequence"/>
</dbReference>
<evidence type="ECO:0008006" key="4">
    <source>
        <dbReference type="Google" id="ProtNLM"/>
    </source>
</evidence>
<feature type="chain" id="PRO_5045272703" description="Secreted protein" evidence="1">
    <location>
        <begin position="21"/>
        <end position="73"/>
    </location>
</feature>
<sequence>MSRKHLILLIHLSWSSFSLFSKSGVLQFGARLVTLPTEPTVSFSFEMLCSILRKTELKFFLAIKPDSSIKPDV</sequence>
<evidence type="ECO:0000313" key="2">
    <source>
        <dbReference type="EMBL" id="CAH3034216.1"/>
    </source>
</evidence>
<keyword evidence="3" id="KW-1185">Reference proteome</keyword>
<evidence type="ECO:0000313" key="3">
    <source>
        <dbReference type="Proteomes" id="UP001159405"/>
    </source>
</evidence>
<evidence type="ECO:0000256" key="1">
    <source>
        <dbReference type="SAM" id="SignalP"/>
    </source>
</evidence>
<organism evidence="2 3">
    <name type="scientific">Porites lobata</name>
    <dbReference type="NCBI Taxonomy" id="104759"/>
    <lineage>
        <taxon>Eukaryota</taxon>
        <taxon>Metazoa</taxon>
        <taxon>Cnidaria</taxon>
        <taxon>Anthozoa</taxon>
        <taxon>Hexacorallia</taxon>
        <taxon>Scleractinia</taxon>
        <taxon>Fungiina</taxon>
        <taxon>Poritidae</taxon>
        <taxon>Porites</taxon>
    </lineage>
</organism>
<dbReference type="EMBL" id="CALNXK010000002">
    <property type="protein sequence ID" value="CAH3034216.1"/>
    <property type="molecule type" value="Genomic_DNA"/>
</dbReference>
<keyword evidence="1" id="KW-0732">Signal</keyword>
<name>A0ABN8MTS2_9CNID</name>
<comment type="caution">
    <text evidence="2">The sequence shown here is derived from an EMBL/GenBank/DDBJ whole genome shotgun (WGS) entry which is preliminary data.</text>
</comment>
<proteinExistence type="predicted"/>
<gene>
    <name evidence="2" type="ORF">PLOB_00016330</name>
</gene>
<reference evidence="2 3" key="1">
    <citation type="submission" date="2022-05" db="EMBL/GenBank/DDBJ databases">
        <authorList>
            <consortium name="Genoscope - CEA"/>
            <person name="William W."/>
        </authorList>
    </citation>
    <scope>NUCLEOTIDE SEQUENCE [LARGE SCALE GENOMIC DNA]</scope>
</reference>
<accession>A0ABN8MTS2</accession>